<protein>
    <submittedName>
        <fullName evidence="1 3">Uncharacterized protein</fullName>
    </submittedName>
</protein>
<reference evidence="3" key="1">
    <citation type="submission" date="2016-06" db="UniProtKB">
        <authorList>
            <consortium name="WormBaseParasite"/>
        </authorList>
    </citation>
    <scope>IDENTIFICATION</scope>
</reference>
<reference evidence="1 2" key="2">
    <citation type="submission" date="2018-11" db="EMBL/GenBank/DDBJ databases">
        <authorList>
            <consortium name="Pathogen Informatics"/>
        </authorList>
    </citation>
    <scope>NUCLEOTIDE SEQUENCE [LARGE SCALE GENOMIC DNA]</scope>
</reference>
<dbReference type="WBParaSite" id="GPUH_0000234201-mRNA-1">
    <property type="protein sequence ID" value="GPUH_0000234201-mRNA-1"/>
    <property type="gene ID" value="GPUH_0000234201"/>
</dbReference>
<accession>A0A183D0U6</accession>
<name>A0A183D0U6_9BILA</name>
<evidence type="ECO:0000313" key="2">
    <source>
        <dbReference type="Proteomes" id="UP000271098"/>
    </source>
</evidence>
<gene>
    <name evidence="1" type="ORF">GPUH_LOCUS2337</name>
</gene>
<dbReference type="AlphaFoldDB" id="A0A183D0U6"/>
<proteinExistence type="predicted"/>
<keyword evidence="2" id="KW-1185">Reference proteome</keyword>
<organism evidence="3">
    <name type="scientific">Gongylonema pulchrum</name>
    <dbReference type="NCBI Taxonomy" id="637853"/>
    <lineage>
        <taxon>Eukaryota</taxon>
        <taxon>Metazoa</taxon>
        <taxon>Ecdysozoa</taxon>
        <taxon>Nematoda</taxon>
        <taxon>Chromadorea</taxon>
        <taxon>Rhabditida</taxon>
        <taxon>Spirurina</taxon>
        <taxon>Spiruromorpha</taxon>
        <taxon>Spiruroidea</taxon>
        <taxon>Gongylonematidae</taxon>
        <taxon>Gongylonema</taxon>
    </lineage>
</organism>
<dbReference type="Proteomes" id="UP000271098">
    <property type="component" value="Unassembled WGS sequence"/>
</dbReference>
<sequence>MRVIFGIGTKSYDQEPQRNVAATAKRVSHAALVASSSSRAIPSVSNYLSWSTETGTQQLQCGVKAFKRGSRDPSSV</sequence>
<evidence type="ECO:0000313" key="3">
    <source>
        <dbReference type="WBParaSite" id="GPUH_0000234201-mRNA-1"/>
    </source>
</evidence>
<dbReference type="EMBL" id="UYRT01003441">
    <property type="protein sequence ID" value="VDK33546.1"/>
    <property type="molecule type" value="Genomic_DNA"/>
</dbReference>
<evidence type="ECO:0000313" key="1">
    <source>
        <dbReference type="EMBL" id="VDK33546.1"/>
    </source>
</evidence>